<gene>
    <name evidence="1" type="ORF">DC082_06430</name>
</gene>
<dbReference type="Gene3D" id="3.30.70.2330">
    <property type="match status" value="1"/>
</dbReference>
<proteinExistence type="predicted"/>
<dbReference type="AlphaFoldDB" id="A0A2U2AJP6"/>
<sequence>MIKLIVAIVIVIFVVYMVNRWLDWSKKRLEEMSSRGSGGNSIESQKTSAELSVVQKRYLSWNSSYNCEVVGESHYQRSLLTIAGAKEEESKSLEVIAELQHVPANRYDPNAQAVYIEGKQVGHLSQRDAHALIREKGKLHLNSHVVILVKAKIIGGWKNSRNEGSFGVVLDMPPMKDIAKVISSVSFEDSDQKRAKSIPLNRDQKRFFDYMGIKRDESINSLNVDQYIADKKIEIRSSEDRDLKEKLMTYQKRERVILDLLEDWRDRDNGVIFLYDEIKMPSELQVLKTLEELESEAISWDEIKSNNEMFYNKLLEKYPKLKK</sequence>
<organism evidence="1 2">
    <name type="scientific">Ignatzschineria indica</name>
    <dbReference type="NCBI Taxonomy" id="472583"/>
    <lineage>
        <taxon>Bacteria</taxon>
        <taxon>Pseudomonadati</taxon>
        <taxon>Pseudomonadota</taxon>
        <taxon>Gammaproteobacteria</taxon>
        <taxon>Cardiobacteriales</taxon>
        <taxon>Ignatzschineriaceae</taxon>
        <taxon>Ignatzschineria</taxon>
    </lineage>
</organism>
<dbReference type="RefSeq" id="WP_109236273.1">
    <property type="nucleotide sequence ID" value="NZ_BMXZ01000002.1"/>
</dbReference>
<evidence type="ECO:0000313" key="1">
    <source>
        <dbReference type="EMBL" id="PWD83058.1"/>
    </source>
</evidence>
<dbReference type="Proteomes" id="UP000244948">
    <property type="component" value="Unassembled WGS sequence"/>
</dbReference>
<keyword evidence="2" id="KW-1185">Reference proteome</keyword>
<evidence type="ECO:0000313" key="2">
    <source>
        <dbReference type="Proteomes" id="UP000244948"/>
    </source>
</evidence>
<protein>
    <recommendedName>
        <fullName evidence="3">HIRAN domain-containing protein</fullName>
    </recommendedName>
</protein>
<name>A0A2U2AJP6_9GAMM</name>
<evidence type="ECO:0008006" key="3">
    <source>
        <dbReference type="Google" id="ProtNLM"/>
    </source>
</evidence>
<accession>A0A2U2AJP6</accession>
<reference evidence="1 2" key="1">
    <citation type="journal article" date="2018" name="Genome Announc.">
        <title>Ignatzschineria cameli sp. nov., isolated from necrotic foot tissue of dromedaries (Camelus dromedarius) and associated maggots (Wohlfahrtia species) in Dubai.</title>
        <authorList>
            <person name="Tsang C.C."/>
            <person name="Tang J.Y."/>
            <person name="Fong J.Y."/>
            <person name="Kinne J."/>
            <person name="Lee H.H."/>
            <person name="Joseph M."/>
            <person name="Jose S."/>
            <person name="Schuster R.K."/>
            <person name="Tang Y."/>
            <person name="Sivakumar S."/>
            <person name="Chen J.H."/>
            <person name="Teng J.L."/>
            <person name="Lau S.K."/>
            <person name="Wernery U."/>
            <person name="Woo P.C."/>
        </authorList>
    </citation>
    <scope>NUCLEOTIDE SEQUENCE [LARGE SCALE GENOMIC DNA]</scope>
    <source>
        <strain evidence="1 2">KCTC 22643</strain>
    </source>
</reference>
<dbReference type="EMBL" id="QEWR01000003">
    <property type="protein sequence ID" value="PWD83058.1"/>
    <property type="molecule type" value="Genomic_DNA"/>
</dbReference>
<comment type="caution">
    <text evidence="1">The sequence shown here is derived from an EMBL/GenBank/DDBJ whole genome shotgun (WGS) entry which is preliminary data.</text>
</comment>